<dbReference type="OrthoDB" id="10440068at2759"/>
<feature type="compositionally biased region" description="Low complexity" evidence="1">
    <location>
        <begin position="38"/>
        <end position="71"/>
    </location>
</feature>
<feature type="region of interest" description="Disordered" evidence="1">
    <location>
        <begin position="1"/>
        <end position="87"/>
    </location>
</feature>
<sequence length="785" mass="83884">MMMAGPTTVAAPRMDQPTGVPLYHAVPTRRPSLPHQPSSGSYGSFGSFGSLASSSSQQLHRRSSSATTASVSRHRRSSHYQHYQLQPQPQPIQAVQPQFLFYPQIVPYQQMPYPQQLPYQHQRVHNLLHSSAASSYQTLPYHYSYQPVNQPVNQLGPVHGYGQPSPKHHLRRQQHLLPDAPPSSLQHSSCPSLSSKQTLAALQTKQATSQAEAQVASTQTALFSGFSLRGSQQNKAADGATQKKQDQDKAQAKDTTKSKTVLHASAPTVKPPSRKKDSVGRNRGPVDAKDLTNRLYTILAECGMQAAANTTSAPPLSPLSPRSPLEAAPPQLLPQGVVGADRSGQRIRSRGSGNLRALYASNTPIVPTTGGGGGSIRRQPFSAPNDLNTLSELPPPPSMVDLQRRKHRTRSLSPNEVYMRGSGPAGTTGAKLPSPMAPGTFGQRRSVSSMIQPPPSAQHGLPYIPSQAAQQFARTTAAAGSPRKSTRVPKSRGQSPKAPYSHNQSVSVSPPLSPKSKPSPPLSPKTKPSPARSPRVQHAFKDTLAEPGSRRQSQKEGAEAAAAVEDAPGDADEKAEEAAVDGAAVEGAAADEATENADDEAEAEAEGGTDANAKMAKAAATKAMAAADVRRIVQEHSVDWTQSDEATVLRKQAKKEKKEREKREKKAKQQQQQQQQQQQAGDEARPLWRLKARLSSFSKDKLMPSPPATAVAVAEDKEDKAAPTLAATVVEEASKVQEQVLTAGGTKEVPGVVESAAGEPTSKSSSVLSLTALTKSSSFLSRFKF</sequence>
<protein>
    <submittedName>
        <fullName evidence="2">Uncharacterized protein</fullName>
    </submittedName>
</protein>
<gene>
    <name evidence="2" type="ORF">SPSK_01494</name>
</gene>
<dbReference type="VEuPathDB" id="FungiDB:SPSK_01494"/>
<feature type="compositionally biased region" description="Low complexity" evidence="1">
    <location>
        <begin position="669"/>
        <end position="680"/>
    </location>
</feature>
<feature type="compositionally biased region" description="Basic and acidic residues" evidence="1">
    <location>
        <begin position="241"/>
        <end position="257"/>
    </location>
</feature>
<proteinExistence type="predicted"/>
<evidence type="ECO:0000313" key="2">
    <source>
        <dbReference type="EMBL" id="KJR87015.1"/>
    </source>
</evidence>
<evidence type="ECO:0000256" key="1">
    <source>
        <dbReference type="SAM" id="MobiDB-lite"/>
    </source>
</evidence>
<dbReference type="GeneID" id="27663682"/>
<feature type="compositionally biased region" description="Low complexity" evidence="1">
    <location>
        <begin position="580"/>
        <end position="591"/>
    </location>
</feature>
<feature type="region of interest" description="Disordered" evidence="1">
    <location>
        <begin position="388"/>
        <end position="718"/>
    </location>
</feature>
<feature type="compositionally biased region" description="Low complexity" evidence="1">
    <location>
        <begin position="608"/>
        <end position="627"/>
    </location>
</feature>
<dbReference type="KEGG" id="ssck:SPSK_01494"/>
<feature type="region of interest" description="Disordered" evidence="1">
    <location>
        <begin position="233"/>
        <end position="288"/>
    </location>
</feature>
<feature type="region of interest" description="Disordered" evidence="1">
    <location>
        <begin position="309"/>
        <end position="345"/>
    </location>
</feature>
<evidence type="ECO:0000313" key="3">
    <source>
        <dbReference type="Proteomes" id="UP000033710"/>
    </source>
</evidence>
<feature type="region of interest" description="Disordered" evidence="1">
    <location>
        <begin position="150"/>
        <end position="171"/>
    </location>
</feature>
<feature type="compositionally biased region" description="Pro residues" evidence="1">
    <location>
        <begin position="511"/>
        <end position="523"/>
    </location>
</feature>
<feature type="compositionally biased region" description="Basic and acidic residues" evidence="1">
    <location>
        <begin position="628"/>
        <end position="638"/>
    </location>
</feature>
<feature type="compositionally biased region" description="Basic and acidic residues" evidence="1">
    <location>
        <begin position="274"/>
        <end position="288"/>
    </location>
</feature>
<feature type="compositionally biased region" description="Low complexity" evidence="1">
    <location>
        <begin position="319"/>
        <end position="335"/>
    </location>
</feature>
<feature type="compositionally biased region" description="Acidic residues" evidence="1">
    <location>
        <begin position="592"/>
        <end position="607"/>
    </location>
</feature>
<feature type="compositionally biased region" description="Low complexity" evidence="1">
    <location>
        <begin position="467"/>
        <end position="479"/>
    </location>
</feature>
<dbReference type="AlphaFoldDB" id="A0A0F2MDV9"/>
<name>A0A0F2MDV9_SPOSC</name>
<reference evidence="2 3" key="1">
    <citation type="journal article" date="2014" name="BMC Genomics">
        <title>Comparative genomics of the major fungal agents of human and animal Sporotrichosis: Sporothrix schenckii and Sporothrix brasiliensis.</title>
        <authorList>
            <person name="Teixeira M.M."/>
            <person name="de Almeida L.G."/>
            <person name="Kubitschek-Barreira P."/>
            <person name="Alves F.L."/>
            <person name="Kioshima E.S."/>
            <person name="Abadio A.K."/>
            <person name="Fernandes L."/>
            <person name="Derengowski L.S."/>
            <person name="Ferreira K.S."/>
            <person name="Souza R.C."/>
            <person name="Ruiz J.C."/>
            <person name="de Andrade N.C."/>
            <person name="Paes H.C."/>
            <person name="Nicola A.M."/>
            <person name="Albuquerque P."/>
            <person name="Gerber A.L."/>
            <person name="Martins V.P."/>
            <person name="Peconick L.D."/>
            <person name="Neto A.V."/>
            <person name="Chaucanez C.B."/>
            <person name="Silva P.A."/>
            <person name="Cunha O.L."/>
            <person name="de Oliveira F.F."/>
            <person name="dos Santos T.C."/>
            <person name="Barros A.L."/>
            <person name="Soares M.A."/>
            <person name="de Oliveira L.M."/>
            <person name="Marini M.M."/>
            <person name="Villalobos-Duno H."/>
            <person name="Cunha M.M."/>
            <person name="de Hoog S."/>
            <person name="da Silveira J.F."/>
            <person name="Henrissat B."/>
            <person name="Nino-Vega G.A."/>
            <person name="Cisalpino P.S."/>
            <person name="Mora-Montes H.M."/>
            <person name="Almeida S.R."/>
            <person name="Stajich J.E."/>
            <person name="Lopes-Bezerra L.M."/>
            <person name="Vasconcelos A.T."/>
            <person name="Felipe M.S."/>
        </authorList>
    </citation>
    <scope>NUCLEOTIDE SEQUENCE [LARGE SCALE GENOMIC DNA]</scope>
    <source>
        <strain evidence="2 3">1099-18</strain>
    </source>
</reference>
<reference evidence="2 3" key="2">
    <citation type="journal article" date="2015" name="Eukaryot. Cell">
        <title>Asexual propagation of a virulent clone complex in a human and feline outbreak of sporotrichosis.</title>
        <authorList>
            <person name="Teixeira Mde M."/>
            <person name="Rodrigues A.M."/>
            <person name="Tsui C.K."/>
            <person name="de Almeida L.G."/>
            <person name="Van Diepeningen A.D."/>
            <person name="van den Ende B.G."/>
            <person name="Fernandes G.F."/>
            <person name="Kano R."/>
            <person name="Hamelin R.C."/>
            <person name="Lopes-Bezerra L.M."/>
            <person name="Vasconcelos A.T."/>
            <person name="de Hoog S."/>
            <person name="de Camargo Z.P."/>
            <person name="Felipe M.S."/>
        </authorList>
    </citation>
    <scope>NUCLEOTIDE SEQUENCE [LARGE SCALE GENOMIC DNA]</scope>
    <source>
        <strain evidence="2 3">1099-18</strain>
    </source>
</reference>
<accession>A0A0F2MDV9</accession>
<feature type="compositionally biased region" description="Acidic residues" evidence="1">
    <location>
        <begin position="567"/>
        <end position="579"/>
    </location>
</feature>
<organism evidence="2 3">
    <name type="scientific">Sporothrix schenckii 1099-18</name>
    <dbReference type="NCBI Taxonomy" id="1397361"/>
    <lineage>
        <taxon>Eukaryota</taxon>
        <taxon>Fungi</taxon>
        <taxon>Dikarya</taxon>
        <taxon>Ascomycota</taxon>
        <taxon>Pezizomycotina</taxon>
        <taxon>Sordariomycetes</taxon>
        <taxon>Sordariomycetidae</taxon>
        <taxon>Ophiostomatales</taxon>
        <taxon>Ophiostomataceae</taxon>
        <taxon>Sporothrix</taxon>
    </lineage>
</organism>
<dbReference type="EMBL" id="AXCR01000005">
    <property type="protein sequence ID" value="KJR87015.1"/>
    <property type="molecule type" value="Genomic_DNA"/>
</dbReference>
<comment type="caution">
    <text evidence="2">The sequence shown here is derived from an EMBL/GenBank/DDBJ whole genome shotgun (WGS) entry which is preliminary data.</text>
</comment>
<dbReference type="Proteomes" id="UP000033710">
    <property type="component" value="Unassembled WGS sequence"/>
</dbReference>
<dbReference type="RefSeq" id="XP_016589691.1">
    <property type="nucleotide sequence ID" value="XM_016728405.1"/>
</dbReference>